<keyword evidence="4" id="KW-1185">Reference proteome</keyword>
<dbReference type="InterPro" id="IPR013222">
    <property type="entry name" value="Glyco_hyd_98_carb-bd"/>
</dbReference>
<accession>A0A5C5ZSK5</accession>
<comment type="caution">
    <text evidence="3">The sequence shown here is derived from an EMBL/GenBank/DDBJ whole genome shotgun (WGS) entry which is preliminary data.</text>
</comment>
<dbReference type="InterPro" id="IPR038637">
    <property type="entry name" value="NPCBM_sf"/>
</dbReference>
<dbReference type="SUPFAM" id="SSF49785">
    <property type="entry name" value="Galactose-binding domain-like"/>
    <property type="match status" value="1"/>
</dbReference>
<feature type="signal peptide" evidence="1">
    <location>
        <begin position="1"/>
        <end position="23"/>
    </location>
</feature>
<proteinExistence type="predicted"/>
<dbReference type="Pfam" id="PF08305">
    <property type="entry name" value="NPCBM"/>
    <property type="match status" value="1"/>
</dbReference>
<reference evidence="3 4" key="1">
    <citation type="submission" date="2019-02" db="EMBL/GenBank/DDBJ databases">
        <title>Deep-cultivation of Planctomycetes and their phenomic and genomic characterization uncovers novel biology.</title>
        <authorList>
            <person name="Wiegand S."/>
            <person name="Jogler M."/>
            <person name="Boedeker C."/>
            <person name="Pinto D."/>
            <person name="Vollmers J."/>
            <person name="Rivas-Marin E."/>
            <person name="Kohn T."/>
            <person name="Peeters S.H."/>
            <person name="Heuer A."/>
            <person name="Rast P."/>
            <person name="Oberbeckmann S."/>
            <person name="Bunk B."/>
            <person name="Jeske O."/>
            <person name="Meyerdierks A."/>
            <person name="Storesund J.E."/>
            <person name="Kallscheuer N."/>
            <person name="Luecker S."/>
            <person name="Lage O.M."/>
            <person name="Pohl T."/>
            <person name="Merkel B.J."/>
            <person name="Hornburger P."/>
            <person name="Mueller R.-W."/>
            <person name="Bruemmer F."/>
            <person name="Labrenz M."/>
            <person name="Spormann A.M."/>
            <person name="Op Den Camp H."/>
            <person name="Overmann J."/>
            <person name="Amann R."/>
            <person name="Jetten M.S.M."/>
            <person name="Mascher T."/>
            <person name="Medema M.H."/>
            <person name="Devos D.P."/>
            <person name="Kaster A.-K."/>
            <person name="Ovreas L."/>
            <person name="Rohde M."/>
            <person name="Galperin M.Y."/>
            <person name="Jogler C."/>
        </authorList>
    </citation>
    <scope>NUCLEOTIDE SEQUENCE [LARGE SCALE GENOMIC DNA]</scope>
    <source>
        <strain evidence="3 4">Mal64</strain>
    </source>
</reference>
<evidence type="ECO:0000313" key="4">
    <source>
        <dbReference type="Proteomes" id="UP000315440"/>
    </source>
</evidence>
<gene>
    <name evidence="3" type="ORF">Mal64_03490</name>
</gene>
<evidence type="ECO:0000256" key="1">
    <source>
        <dbReference type="SAM" id="SignalP"/>
    </source>
</evidence>
<dbReference type="AlphaFoldDB" id="A0A5C5ZSK5"/>
<dbReference type="EMBL" id="SJPQ01000001">
    <property type="protein sequence ID" value="TWT89967.1"/>
    <property type="molecule type" value="Genomic_DNA"/>
</dbReference>
<dbReference type="Proteomes" id="UP000315440">
    <property type="component" value="Unassembled WGS sequence"/>
</dbReference>
<name>A0A5C5ZSK5_9BACT</name>
<feature type="domain" description="Glycosyl hydrolase family 98 putative carbohydrate-binding module" evidence="2">
    <location>
        <begin position="270"/>
        <end position="431"/>
    </location>
</feature>
<sequence precursor="true">MIYPHRSLFAATLVAFAAANAFAAEVLVEPLSGDKTRGDLVGLDANAVVVRSTGSTVRWELDKVLETQILASADGDTDGEQNLGAVWLIDGSRLPFTSAESVSDDCLLDGPLQGSEGESLRVPMASVTALRLPLLADTLEADSIEATWRDLVASRPRGDLLVVRRRNGASIDSVEGVVESIGADQILFNLDGDRVAVPLSRVYGVVFFRSDEQLAAPTAEGPRIIGRHAMNVSAESIRYEAASQRLTARSTLGFEFSVPLSLTRRLDFSAGKLLWLSELPVAASRWAPWVGSQPLTLLGDAEVCYRTDQSFRTQPITLRSFDEYGLSITETYTHGLAMRSRGETVFELPPGYRSLVTRVGIDPATAASGDAVVTLLGDGEELATFGVHGQEAPIDIDVPIEGIRRLKIVVDFGRNLDTGDYVHFADARLLR</sequence>
<feature type="chain" id="PRO_5022763937" evidence="1">
    <location>
        <begin position="24"/>
        <end position="431"/>
    </location>
</feature>
<evidence type="ECO:0000259" key="2">
    <source>
        <dbReference type="SMART" id="SM00776"/>
    </source>
</evidence>
<dbReference type="SMART" id="SM00776">
    <property type="entry name" value="NPCBM"/>
    <property type="match status" value="1"/>
</dbReference>
<organism evidence="3 4">
    <name type="scientific">Pseudobythopirellula maris</name>
    <dbReference type="NCBI Taxonomy" id="2527991"/>
    <lineage>
        <taxon>Bacteria</taxon>
        <taxon>Pseudomonadati</taxon>
        <taxon>Planctomycetota</taxon>
        <taxon>Planctomycetia</taxon>
        <taxon>Pirellulales</taxon>
        <taxon>Lacipirellulaceae</taxon>
        <taxon>Pseudobythopirellula</taxon>
    </lineage>
</organism>
<protein>
    <submittedName>
        <fullName evidence="3">NPCBM/NEW2 domain protein</fullName>
    </submittedName>
</protein>
<dbReference type="RefSeq" id="WP_197525338.1">
    <property type="nucleotide sequence ID" value="NZ_SJPQ01000001.1"/>
</dbReference>
<keyword evidence="1" id="KW-0732">Signal</keyword>
<evidence type="ECO:0000313" key="3">
    <source>
        <dbReference type="EMBL" id="TWT89967.1"/>
    </source>
</evidence>
<dbReference type="InterPro" id="IPR008979">
    <property type="entry name" value="Galactose-bd-like_sf"/>
</dbReference>
<dbReference type="Gene3D" id="2.60.120.1060">
    <property type="entry name" value="NPCBM/NEW2 domain"/>
    <property type="match status" value="1"/>
</dbReference>